<comment type="caution">
    <text evidence="1">The sequence shown here is derived from an EMBL/GenBank/DDBJ whole genome shotgun (WGS) entry which is preliminary data.</text>
</comment>
<proteinExistence type="predicted"/>
<evidence type="ECO:0000313" key="2">
    <source>
        <dbReference type="Proteomes" id="UP000593567"/>
    </source>
</evidence>
<evidence type="ECO:0000313" key="1">
    <source>
        <dbReference type="EMBL" id="KAF6036086.1"/>
    </source>
</evidence>
<accession>A0A7J7KF43</accession>
<reference evidence="1" key="1">
    <citation type="submission" date="2020-06" db="EMBL/GenBank/DDBJ databases">
        <title>Draft genome of Bugula neritina, a colonial animal packing powerful symbionts and potential medicines.</title>
        <authorList>
            <person name="Rayko M."/>
        </authorList>
    </citation>
    <scope>NUCLEOTIDE SEQUENCE [LARGE SCALE GENOMIC DNA]</scope>
    <source>
        <strain evidence="1">Kwan_BN1</strain>
    </source>
</reference>
<dbReference type="EMBL" id="VXIV02000782">
    <property type="protein sequence ID" value="KAF6036086.1"/>
    <property type="molecule type" value="Genomic_DNA"/>
</dbReference>
<organism evidence="1 2">
    <name type="scientific">Bugula neritina</name>
    <name type="common">Brown bryozoan</name>
    <name type="synonym">Sertularia neritina</name>
    <dbReference type="NCBI Taxonomy" id="10212"/>
    <lineage>
        <taxon>Eukaryota</taxon>
        <taxon>Metazoa</taxon>
        <taxon>Spiralia</taxon>
        <taxon>Lophotrochozoa</taxon>
        <taxon>Bryozoa</taxon>
        <taxon>Gymnolaemata</taxon>
        <taxon>Cheilostomatida</taxon>
        <taxon>Flustrina</taxon>
        <taxon>Buguloidea</taxon>
        <taxon>Bugulidae</taxon>
        <taxon>Bugula</taxon>
    </lineage>
</organism>
<protein>
    <submittedName>
        <fullName evidence="1">Uncharacterized protein</fullName>
    </submittedName>
</protein>
<name>A0A7J7KF43_BUGNE</name>
<keyword evidence="2" id="KW-1185">Reference proteome</keyword>
<gene>
    <name evidence="1" type="ORF">EB796_005613</name>
</gene>
<sequence>MKVKRDEPKQRERDEIYAKGGANKAKKIHAINRKRVTKQNEKIIIESASRVNKRELIEMKTRDESEMEEL</sequence>
<dbReference type="AlphaFoldDB" id="A0A7J7KF43"/>
<dbReference type="Proteomes" id="UP000593567">
    <property type="component" value="Unassembled WGS sequence"/>
</dbReference>